<dbReference type="AlphaFoldDB" id="A0A9W9HMK3"/>
<comment type="caution">
    <text evidence="2">The sequence shown here is derived from an EMBL/GenBank/DDBJ whole genome shotgun (WGS) entry which is preliminary data.</text>
</comment>
<evidence type="ECO:0000313" key="3">
    <source>
        <dbReference type="Proteomes" id="UP001146351"/>
    </source>
</evidence>
<dbReference type="EMBL" id="JAPQKO010000008">
    <property type="protein sequence ID" value="KAJ5151684.1"/>
    <property type="molecule type" value="Genomic_DNA"/>
</dbReference>
<protein>
    <recommendedName>
        <fullName evidence="1">F-box domain-containing protein</fullName>
    </recommendedName>
</protein>
<evidence type="ECO:0000313" key="2">
    <source>
        <dbReference type="EMBL" id="KAJ5151684.1"/>
    </source>
</evidence>
<dbReference type="InterPro" id="IPR001810">
    <property type="entry name" value="F-box_dom"/>
</dbReference>
<reference evidence="2" key="2">
    <citation type="journal article" date="2023" name="IMA Fungus">
        <title>Comparative genomic study of the Penicillium genus elucidates a diverse pangenome and 15 lateral gene transfer events.</title>
        <authorList>
            <person name="Petersen C."/>
            <person name="Sorensen T."/>
            <person name="Nielsen M.R."/>
            <person name="Sondergaard T.E."/>
            <person name="Sorensen J.L."/>
            <person name="Fitzpatrick D.A."/>
            <person name="Frisvad J.C."/>
            <person name="Nielsen K.L."/>
        </authorList>
    </citation>
    <scope>NUCLEOTIDE SEQUENCE</scope>
    <source>
        <strain evidence="2">IBT 21917</strain>
    </source>
</reference>
<dbReference type="InterPro" id="IPR036047">
    <property type="entry name" value="F-box-like_dom_sf"/>
</dbReference>
<sequence length="285" mass="32950">MGVLGSTDRYEKLPVELWESILLHLNPRTLLTSATRVCHAWTALIRESTAIQQSLFFAPDTQLPAQNKTHSSLLIDAFPSVFYQSSASRDHDYTNDSQCSALRSWDFVKHPEKISAYMRPEASWRRMLIQQPPIFKIGMWTEQYAYISGATFYEIPEDPRKTETGIRMETIVEAIFFDSPLASFDVDLESIIWAGQWPEIVREKLDLLERCRGRKLDVGLIIHAISSAEDYIRSGGEEEEEEEEEESLFEVGVYRKVEAEYWKLGLEPRIAEKGWRSNEFSWDPS</sequence>
<evidence type="ECO:0000259" key="1">
    <source>
        <dbReference type="PROSITE" id="PS50181"/>
    </source>
</evidence>
<reference evidence="2" key="1">
    <citation type="submission" date="2022-11" db="EMBL/GenBank/DDBJ databases">
        <authorList>
            <person name="Petersen C."/>
        </authorList>
    </citation>
    <scope>NUCLEOTIDE SEQUENCE</scope>
    <source>
        <strain evidence="2">IBT 21917</strain>
    </source>
</reference>
<dbReference type="OrthoDB" id="3800738at2759"/>
<keyword evidence="3" id="KW-1185">Reference proteome</keyword>
<organism evidence="2 3">
    <name type="scientific">Penicillium capsulatum</name>
    <dbReference type="NCBI Taxonomy" id="69766"/>
    <lineage>
        <taxon>Eukaryota</taxon>
        <taxon>Fungi</taxon>
        <taxon>Dikarya</taxon>
        <taxon>Ascomycota</taxon>
        <taxon>Pezizomycotina</taxon>
        <taxon>Eurotiomycetes</taxon>
        <taxon>Eurotiomycetidae</taxon>
        <taxon>Eurotiales</taxon>
        <taxon>Aspergillaceae</taxon>
        <taxon>Penicillium</taxon>
    </lineage>
</organism>
<name>A0A9W9HMK3_9EURO</name>
<dbReference type="Gene3D" id="1.20.1280.50">
    <property type="match status" value="1"/>
</dbReference>
<dbReference type="SUPFAM" id="SSF81383">
    <property type="entry name" value="F-box domain"/>
    <property type="match status" value="1"/>
</dbReference>
<proteinExistence type="predicted"/>
<accession>A0A9W9HMK3</accession>
<feature type="domain" description="F-box" evidence="1">
    <location>
        <begin position="7"/>
        <end position="54"/>
    </location>
</feature>
<dbReference type="Pfam" id="PF12937">
    <property type="entry name" value="F-box-like"/>
    <property type="match status" value="1"/>
</dbReference>
<dbReference type="Proteomes" id="UP001146351">
    <property type="component" value="Unassembled WGS sequence"/>
</dbReference>
<dbReference type="CDD" id="cd09917">
    <property type="entry name" value="F-box_SF"/>
    <property type="match status" value="1"/>
</dbReference>
<dbReference type="PROSITE" id="PS50181">
    <property type="entry name" value="FBOX"/>
    <property type="match status" value="1"/>
</dbReference>
<gene>
    <name evidence="2" type="ORF">N7492_009979</name>
</gene>